<evidence type="ECO:0000259" key="11">
    <source>
        <dbReference type="PROSITE" id="PS51900"/>
    </source>
</evidence>
<sequence length="293" mass="33528">MTVKEFLDYLSQELNRSPRTVISYAEDLYAFEAYFLDKDEGLTWETIDTDIIRDWMESMVDKGNSPSSVARRLSAVKGFFKFALARGFISSDPAHAIRSPKRSRPLPQFLKENEINDLLDKQAWGDDFKGLRDRLIIMMLYETGVRLAELVGVDDEAVNLTGQFIKVTGKGDKQRVIPFGNELKSMIENYVEERNRTVSRKTAALLVSETGLRIKPDLVQRIVKENLARFCSLKKKSPHVLRHTFATAMLNHGADIESLKQLLGHSRLSTTEIYTHTTFEQLKRVYTEAHPRA</sequence>
<dbReference type="InterPro" id="IPR010998">
    <property type="entry name" value="Integrase_recombinase_N"/>
</dbReference>
<keyword evidence="7 9" id="KW-0233">DNA recombination</keyword>
<feature type="active site" evidence="9">
    <location>
        <position position="146"/>
    </location>
</feature>
<evidence type="ECO:0000256" key="3">
    <source>
        <dbReference type="ARBA" id="ARBA00022618"/>
    </source>
</evidence>
<dbReference type="Gene3D" id="1.10.150.130">
    <property type="match status" value="1"/>
</dbReference>
<evidence type="ECO:0000256" key="9">
    <source>
        <dbReference type="HAMAP-Rule" id="MF_01808"/>
    </source>
</evidence>
<dbReference type="OrthoDB" id="9801717at2"/>
<dbReference type="PANTHER" id="PTHR30349:SF77">
    <property type="entry name" value="TYROSINE RECOMBINASE XERC"/>
    <property type="match status" value="1"/>
</dbReference>
<accession>A0A6A7WAW2</accession>
<organism evidence="12 13">
    <name type="scientific">Segatella copri</name>
    <dbReference type="NCBI Taxonomy" id="165179"/>
    <lineage>
        <taxon>Bacteria</taxon>
        <taxon>Pseudomonadati</taxon>
        <taxon>Bacteroidota</taxon>
        <taxon>Bacteroidia</taxon>
        <taxon>Bacteroidales</taxon>
        <taxon>Prevotellaceae</taxon>
        <taxon>Segatella</taxon>
    </lineage>
</organism>
<dbReference type="InterPro" id="IPR023009">
    <property type="entry name" value="Tyrosine_recombinase_XerC/XerD"/>
</dbReference>
<feature type="active site" evidence="9">
    <location>
        <position position="242"/>
    </location>
</feature>
<name>A0A6A7WAW2_9BACT</name>
<reference evidence="12 13" key="1">
    <citation type="submission" date="2019-09" db="EMBL/GenBank/DDBJ databases">
        <title>Distinct polysaccharide growth profiles of human intestinal Prevotella copri isolates.</title>
        <authorList>
            <person name="Fehlner-Peach H."/>
            <person name="Magnabosco C."/>
            <person name="Raghavan V."/>
            <person name="Scher J.U."/>
            <person name="Tett A."/>
            <person name="Cox L.M."/>
            <person name="Gottsegen C."/>
            <person name="Watters A."/>
            <person name="Wiltshire- Gordon J.D."/>
            <person name="Segata N."/>
            <person name="Bonneau R."/>
            <person name="Littman D.R."/>
        </authorList>
    </citation>
    <scope>NUCLEOTIDE SEQUENCE [LARGE SCALE GENOMIC DNA]</scope>
    <source>
        <strain evidence="13">iAQ1173</strain>
    </source>
</reference>
<dbReference type="InterPro" id="IPR011010">
    <property type="entry name" value="DNA_brk_join_enz"/>
</dbReference>
<evidence type="ECO:0000256" key="1">
    <source>
        <dbReference type="ARBA" id="ARBA00004496"/>
    </source>
</evidence>
<keyword evidence="13" id="KW-1185">Reference proteome</keyword>
<dbReference type="RefSeq" id="WP_158463337.1">
    <property type="nucleotide sequence ID" value="NZ_VZAD01000056.1"/>
</dbReference>
<dbReference type="HAMAP" id="MF_01808">
    <property type="entry name" value="Recomb_XerC_XerD"/>
    <property type="match status" value="1"/>
</dbReference>
<dbReference type="GO" id="GO:0051301">
    <property type="term" value="P:cell division"/>
    <property type="evidence" value="ECO:0007669"/>
    <property type="project" value="UniProtKB-KW"/>
</dbReference>
<evidence type="ECO:0000256" key="5">
    <source>
        <dbReference type="ARBA" id="ARBA00022908"/>
    </source>
</evidence>
<feature type="active site" evidence="9">
    <location>
        <position position="239"/>
    </location>
</feature>
<comment type="subcellular location">
    <subcellularLocation>
        <location evidence="1 9">Cytoplasm</location>
    </subcellularLocation>
</comment>
<feature type="domain" description="Core-binding (CB)" evidence="11">
    <location>
        <begin position="1"/>
        <end position="84"/>
    </location>
</feature>
<feature type="active site" evidence="9">
    <location>
        <position position="265"/>
    </location>
</feature>
<dbReference type="AlphaFoldDB" id="A0A6A7WAW2"/>
<proteinExistence type="inferred from homology"/>
<dbReference type="Pfam" id="PF02899">
    <property type="entry name" value="Phage_int_SAM_1"/>
    <property type="match status" value="1"/>
</dbReference>
<evidence type="ECO:0000313" key="12">
    <source>
        <dbReference type="EMBL" id="MQP11629.1"/>
    </source>
</evidence>
<dbReference type="GO" id="GO:0003677">
    <property type="term" value="F:DNA binding"/>
    <property type="evidence" value="ECO:0007669"/>
    <property type="project" value="UniProtKB-UniRule"/>
</dbReference>
<gene>
    <name evidence="9" type="primary">xerC</name>
    <name evidence="12" type="ORF">F7D20_06570</name>
</gene>
<dbReference type="Proteomes" id="UP000384372">
    <property type="component" value="Unassembled WGS sequence"/>
</dbReference>
<dbReference type="GO" id="GO:0007059">
    <property type="term" value="P:chromosome segregation"/>
    <property type="evidence" value="ECO:0007669"/>
    <property type="project" value="UniProtKB-UniRule"/>
</dbReference>
<comment type="function">
    <text evidence="9">Site-specific tyrosine recombinase, which acts by catalyzing the cutting and rejoining of the recombining DNA molecules. The XerC-XerD complex is essential to convert dimers of the bacterial chromosome into monomers to permit their segregation at cell division. It also contributes to the segregational stability of plasmids.</text>
</comment>
<dbReference type="SUPFAM" id="SSF56349">
    <property type="entry name" value="DNA breaking-rejoining enzymes"/>
    <property type="match status" value="1"/>
</dbReference>
<feature type="active site" description="O-(3'-phospho-DNA)-tyrosine intermediate" evidence="9">
    <location>
        <position position="274"/>
    </location>
</feature>
<dbReference type="InterPro" id="IPR013762">
    <property type="entry name" value="Integrase-like_cat_sf"/>
</dbReference>
<keyword evidence="3 9" id="KW-0132">Cell division</keyword>
<dbReference type="InterPro" id="IPR002104">
    <property type="entry name" value="Integrase_catalytic"/>
</dbReference>
<dbReference type="PROSITE" id="PS51898">
    <property type="entry name" value="TYR_RECOMBINASE"/>
    <property type="match status" value="1"/>
</dbReference>
<dbReference type="PROSITE" id="PS51900">
    <property type="entry name" value="CB"/>
    <property type="match status" value="1"/>
</dbReference>
<evidence type="ECO:0000256" key="4">
    <source>
        <dbReference type="ARBA" id="ARBA00022829"/>
    </source>
</evidence>
<evidence type="ECO:0000256" key="8">
    <source>
        <dbReference type="ARBA" id="ARBA00023306"/>
    </source>
</evidence>
<keyword evidence="8 9" id="KW-0131">Cell cycle</keyword>
<feature type="domain" description="Tyr recombinase" evidence="10">
    <location>
        <begin position="105"/>
        <end position="287"/>
    </location>
</feature>
<dbReference type="InterPro" id="IPR044068">
    <property type="entry name" value="CB"/>
</dbReference>
<keyword evidence="4 9" id="KW-0159">Chromosome partition</keyword>
<evidence type="ECO:0000256" key="6">
    <source>
        <dbReference type="ARBA" id="ARBA00023125"/>
    </source>
</evidence>
<comment type="subunit">
    <text evidence="9">Forms a cyclic heterotetrameric complex composed of two molecules of XerC and two molecules of XerD.</text>
</comment>
<dbReference type="GO" id="GO:0005737">
    <property type="term" value="C:cytoplasm"/>
    <property type="evidence" value="ECO:0007669"/>
    <property type="project" value="UniProtKB-SubCell"/>
</dbReference>
<evidence type="ECO:0000313" key="13">
    <source>
        <dbReference type="Proteomes" id="UP000384372"/>
    </source>
</evidence>
<dbReference type="EMBL" id="VZAD01000056">
    <property type="protein sequence ID" value="MQP11629.1"/>
    <property type="molecule type" value="Genomic_DNA"/>
</dbReference>
<evidence type="ECO:0000256" key="2">
    <source>
        <dbReference type="ARBA" id="ARBA00022490"/>
    </source>
</evidence>
<dbReference type="PANTHER" id="PTHR30349">
    <property type="entry name" value="PHAGE INTEGRASE-RELATED"/>
    <property type="match status" value="1"/>
</dbReference>
<comment type="similarity">
    <text evidence="9">Belongs to the 'phage' integrase family. XerC subfamily.</text>
</comment>
<comment type="caution">
    <text evidence="12">The sequence shown here is derived from an EMBL/GenBank/DDBJ whole genome shotgun (WGS) entry which is preliminary data.</text>
</comment>
<dbReference type="Gene3D" id="1.10.443.10">
    <property type="entry name" value="Intergrase catalytic core"/>
    <property type="match status" value="1"/>
</dbReference>
<keyword evidence="2 9" id="KW-0963">Cytoplasm</keyword>
<dbReference type="InterPro" id="IPR004107">
    <property type="entry name" value="Integrase_SAM-like_N"/>
</dbReference>
<keyword evidence="5 9" id="KW-0229">DNA integration</keyword>
<feature type="active site" evidence="9">
    <location>
        <position position="170"/>
    </location>
</feature>
<dbReference type="InterPro" id="IPR050090">
    <property type="entry name" value="Tyrosine_recombinase_XerCD"/>
</dbReference>
<dbReference type="Pfam" id="PF00589">
    <property type="entry name" value="Phage_integrase"/>
    <property type="match status" value="1"/>
</dbReference>
<protein>
    <recommendedName>
        <fullName evidence="9">Tyrosine recombinase XerC</fullName>
    </recommendedName>
</protein>
<keyword evidence="6 9" id="KW-0238">DNA-binding</keyword>
<evidence type="ECO:0000256" key="7">
    <source>
        <dbReference type="ARBA" id="ARBA00023172"/>
    </source>
</evidence>
<evidence type="ECO:0000259" key="10">
    <source>
        <dbReference type="PROSITE" id="PS51898"/>
    </source>
</evidence>
<dbReference type="GO" id="GO:0009037">
    <property type="term" value="F:tyrosine-based site-specific recombinase activity"/>
    <property type="evidence" value="ECO:0007669"/>
    <property type="project" value="UniProtKB-UniRule"/>
</dbReference>
<dbReference type="GO" id="GO:0006313">
    <property type="term" value="P:DNA transposition"/>
    <property type="evidence" value="ECO:0007669"/>
    <property type="project" value="UniProtKB-UniRule"/>
</dbReference>